<name>A0AAN6ZUK9_9PEZI</name>
<dbReference type="SUPFAM" id="SSF54495">
    <property type="entry name" value="UBC-like"/>
    <property type="match status" value="1"/>
</dbReference>
<evidence type="ECO:0000256" key="1">
    <source>
        <dbReference type="ARBA" id="ARBA00009884"/>
    </source>
</evidence>
<dbReference type="InterPro" id="IPR027482">
    <property type="entry name" value="Sec1-like_dom2"/>
</dbReference>
<organism evidence="4 5">
    <name type="scientific">Chaetomidium leptoderma</name>
    <dbReference type="NCBI Taxonomy" id="669021"/>
    <lineage>
        <taxon>Eukaryota</taxon>
        <taxon>Fungi</taxon>
        <taxon>Dikarya</taxon>
        <taxon>Ascomycota</taxon>
        <taxon>Pezizomycotina</taxon>
        <taxon>Sordariomycetes</taxon>
        <taxon>Sordariomycetidae</taxon>
        <taxon>Sordariales</taxon>
        <taxon>Chaetomiaceae</taxon>
        <taxon>Chaetomidium</taxon>
    </lineage>
</organism>
<dbReference type="PANTHER" id="PTHR11679">
    <property type="entry name" value="VESICLE PROTEIN SORTING-ASSOCIATED"/>
    <property type="match status" value="1"/>
</dbReference>
<evidence type="ECO:0000313" key="4">
    <source>
        <dbReference type="EMBL" id="KAK4149496.1"/>
    </source>
</evidence>
<dbReference type="Gene3D" id="1.25.40.850">
    <property type="match status" value="1"/>
</dbReference>
<dbReference type="InterPro" id="IPR001619">
    <property type="entry name" value="Sec1-like"/>
</dbReference>
<gene>
    <name evidence="4" type="ORF">C8A00DRAFT_46901</name>
</gene>
<protein>
    <submittedName>
        <fullName evidence="4">Small conjugating protein ligase</fullName>
    </submittedName>
</protein>
<dbReference type="PROSITE" id="PS50127">
    <property type="entry name" value="UBC_2"/>
    <property type="match status" value="1"/>
</dbReference>
<feature type="transmembrane region" description="Helical" evidence="2">
    <location>
        <begin position="731"/>
        <end position="751"/>
    </location>
</feature>
<evidence type="ECO:0000259" key="3">
    <source>
        <dbReference type="PROSITE" id="PS50127"/>
    </source>
</evidence>
<dbReference type="InterPro" id="IPR043155">
    <property type="entry name" value="VPS33_dom3b"/>
</dbReference>
<evidence type="ECO:0000313" key="5">
    <source>
        <dbReference type="Proteomes" id="UP001302745"/>
    </source>
</evidence>
<dbReference type="SMART" id="SM00212">
    <property type="entry name" value="UBCc"/>
    <property type="match status" value="1"/>
</dbReference>
<dbReference type="Gene3D" id="3.10.110.10">
    <property type="entry name" value="Ubiquitin Conjugating Enzyme"/>
    <property type="match status" value="1"/>
</dbReference>
<evidence type="ECO:0000256" key="2">
    <source>
        <dbReference type="SAM" id="Phobius"/>
    </source>
</evidence>
<dbReference type="InterPro" id="IPR043154">
    <property type="entry name" value="Sec-1-like_dom1"/>
</dbReference>
<proteinExistence type="inferred from homology"/>
<dbReference type="AlphaFoldDB" id="A0AAN6ZUK9"/>
<keyword evidence="4" id="KW-0436">Ligase</keyword>
<dbReference type="InterPro" id="IPR036045">
    <property type="entry name" value="Sec1-like_sf"/>
</dbReference>
<dbReference type="Gene3D" id="3.40.50.2060">
    <property type="match status" value="1"/>
</dbReference>
<dbReference type="Gene3D" id="3.90.830.10">
    <property type="entry name" value="Syntaxin Binding Protein 1, Chain A, domain 2"/>
    <property type="match status" value="1"/>
</dbReference>
<dbReference type="EMBL" id="MU857153">
    <property type="protein sequence ID" value="KAK4149496.1"/>
    <property type="molecule type" value="Genomic_DNA"/>
</dbReference>
<keyword evidence="2" id="KW-1133">Transmembrane helix</keyword>
<dbReference type="InterPro" id="IPR000608">
    <property type="entry name" value="UBC"/>
</dbReference>
<dbReference type="GO" id="GO:0016874">
    <property type="term" value="F:ligase activity"/>
    <property type="evidence" value="ECO:0007669"/>
    <property type="project" value="UniProtKB-KW"/>
</dbReference>
<comment type="caution">
    <text evidence="4">The sequence shown here is derived from an EMBL/GenBank/DDBJ whole genome shotgun (WGS) entry which is preliminary data.</text>
</comment>
<keyword evidence="2" id="KW-0472">Membrane</keyword>
<feature type="domain" description="UBC core" evidence="3">
    <location>
        <begin position="5"/>
        <end position="168"/>
    </location>
</feature>
<dbReference type="Pfam" id="PF00995">
    <property type="entry name" value="Sec1"/>
    <property type="match status" value="1"/>
</dbReference>
<dbReference type="GO" id="GO:0016192">
    <property type="term" value="P:vesicle-mediated transport"/>
    <property type="evidence" value="ECO:0007669"/>
    <property type="project" value="InterPro"/>
</dbReference>
<dbReference type="Proteomes" id="UP001302745">
    <property type="component" value="Unassembled WGS sequence"/>
</dbReference>
<dbReference type="InterPro" id="IPR016135">
    <property type="entry name" value="UBQ-conjugating_enzyme/RWD"/>
</dbReference>
<reference evidence="4" key="1">
    <citation type="journal article" date="2023" name="Mol. Phylogenet. Evol.">
        <title>Genome-scale phylogeny and comparative genomics of the fungal order Sordariales.</title>
        <authorList>
            <person name="Hensen N."/>
            <person name="Bonometti L."/>
            <person name="Westerberg I."/>
            <person name="Brannstrom I.O."/>
            <person name="Guillou S."/>
            <person name="Cros-Aarteil S."/>
            <person name="Calhoun S."/>
            <person name="Haridas S."/>
            <person name="Kuo A."/>
            <person name="Mondo S."/>
            <person name="Pangilinan J."/>
            <person name="Riley R."/>
            <person name="LaButti K."/>
            <person name="Andreopoulos B."/>
            <person name="Lipzen A."/>
            <person name="Chen C."/>
            <person name="Yan M."/>
            <person name="Daum C."/>
            <person name="Ng V."/>
            <person name="Clum A."/>
            <person name="Steindorff A."/>
            <person name="Ohm R.A."/>
            <person name="Martin F."/>
            <person name="Silar P."/>
            <person name="Natvig D.O."/>
            <person name="Lalanne C."/>
            <person name="Gautier V."/>
            <person name="Ament-Velasquez S.L."/>
            <person name="Kruys A."/>
            <person name="Hutchinson M.I."/>
            <person name="Powell A.J."/>
            <person name="Barry K."/>
            <person name="Miller A.N."/>
            <person name="Grigoriev I.V."/>
            <person name="Debuchy R."/>
            <person name="Gladieux P."/>
            <person name="Hiltunen Thoren M."/>
            <person name="Johannesson H."/>
        </authorList>
    </citation>
    <scope>NUCLEOTIDE SEQUENCE</scope>
    <source>
        <strain evidence="4">CBS 538.74</strain>
    </source>
</reference>
<accession>A0AAN6ZUK9</accession>
<dbReference type="InterPro" id="IPR043127">
    <property type="entry name" value="Sec-1-like_dom3a"/>
</dbReference>
<keyword evidence="5" id="KW-1185">Reference proteome</keyword>
<dbReference type="Gene3D" id="3.40.50.1910">
    <property type="match status" value="1"/>
</dbReference>
<dbReference type="SUPFAM" id="SSF56815">
    <property type="entry name" value="Sec1/munc18-like (SM) proteins"/>
    <property type="match status" value="1"/>
</dbReference>
<dbReference type="CDD" id="cd23808">
    <property type="entry name" value="UBCc_UBE2W"/>
    <property type="match status" value="1"/>
</dbReference>
<reference evidence="4" key="2">
    <citation type="submission" date="2023-05" db="EMBL/GenBank/DDBJ databases">
        <authorList>
            <consortium name="Lawrence Berkeley National Laboratory"/>
            <person name="Steindorff A."/>
            <person name="Hensen N."/>
            <person name="Bonometti L."/>
            <person name="Westerberg I."/>
            <person name="Brannstrom I.O."/>
            <person name="Guillou S."/>
            <person name="Cros-Aarteil S."/>
            <person name="Calhoun S."/>
            <person name="Haridas S."/>
            <person name="Kuo A."/>
            <person name="Mondo S."/>
            <person name="Pangilinan J."/>
            <person name="Riley R."/>
            <person name="Labutti K."/>
            <person name="Andreopoulos B."/>
            <person name="Lipzen A."/>
            <person name="Chen C."/>
            <person name="Yanf M."/>
            <person name="Daum C."/>
            <person name="Ng V."/>
            <person name="Clum A."/>
            <person name="Ohm R."/>
            <person name="Martin F."/>
            <person name="Silar P."/>
            <person name="Natvig D."/>
            <person name="Lalanne C."/>
            <person name="Gautier V."/>
            <person name="Ament-Velasquez S.L."/>
            <person name="Kruys A."/>
            <person name="Hutchinson M.I."/>
            <person name="Powell A.J."/>
            <person name="Barry K."/>
            <person name="Miller A.N."/>
            <person name="Grigoriev I.V."/>
            <person name="Debuchy R."/>
            <person name="Gladieux P."/>
            <person name="Thoren M.H."/>
            <person name="Johannesson H."/>
        </authorList>
    </citation>
    <scope>NUCLEOTIDE SEQUENCE</scope>
    <source>
        <strain evidence="4">CBS 538.74</strain>
    </source>
</reference>
<comment type="similarity">
    <text evidence="1">Belongs to the STXBP/unc-18/SEC1 family.</text>
</comment>
<keyword evidence="2" id="KW-0812">Transmembrane</keyword>
<dbReference type="Pfam" id="PF00179">
    <property type="entry name" value="UQ_con"/>
    <property type="match status" value="1"/>
</dbReference>
<sequence>MSAQFAAKRLSKELQKISNSLPPGVELVSAENLEEWLLDIKVLDTNPLYQNETYRLKFRFGSSYPIEPPEVVFVKLADRPIPMHPHIYSNGIICLDLLGSQGWSPVQNVETPSEDPLDTETPHGGLIIMAPRAGFDTEQIRDRGRKDLLHLLEGVRGKKNLVIEKELAGPLGVVVKASTLRDYGVDNFFFLENKNTDTSQRNVVFIARGESARNAHAIADQIIRLQRESQSPHEFHIFWVPRRTLLSDKVLEEAGVLGDTNVAELPLFFFPLEKDVLSLELNDSFRDLYLAKDPTSVFLLARALMGVQQKHGLFPRIIGKGDNAKRVADLLSRMRQELLAGEDVGETDKAGLSPSTTIESVIIIDREVDFVTPLLTQLTYEGLLDEVFGIQNSQTDVDSTIVGTAAQPTGPGTSAAAPANSAQSRKRKIQLDGSDTLFAQLRDANFAIVGGLLNKIARRLQGDYESRHSSKTTAELKEFVKKLPGYQAEQQSLKIHTGMAEEIIKYTRTENFNKVLEVQQNLAAGADPSSQFDAIEELIARDTPLPQVLRLLCIYSCISGGIKAKELDHFRRLILQGYGYQHLLTLHNLERLQMFLSRASPLASMIPMTGTAGGQGTKTNYAYLRKQLRLIVDEVNEHDPNDIAYVYSGYAPLSIRLVQCVLQKQYVLSITKGTGGSNAPGPAATAAQGWRGFDDAVKHARGQTFDEVQRGEDKAVKARALLSGSGEKTTVFVVFVGGISFTEIAALRFLAKQEEARRNIVICTTSIISGNRMMDAAIEKETFEKRSAPQDAAA</sequence>